<gene>
    <name evidence="3" type="ordered locus">Dtpsy_2778</name>
</gene>
<keyword evidence="4" id="KW-1185">Reference proteome</keyword>
<keyword evidence="1" id="KW-0732">Signal</keyword>
<dbReference type="Pfam" id="PF13449">
    <property type="entry name" value="Phytase-like"/>
    <property type="match status" value="1"/>
</dbReference>
<name>A0A9J9UC85_ACIET</name>
<organism evidence="3 4">
    <name type="scientific">Acidovorax ebreus (strain TPSY)</name>
    <name type="common">Diaphorobacter sp. (strain TPSY)</name>
    <dbReference type="NCBI Taxonomy" id="535289"/>
    <lineage>
        <taxon>Bacteria</taxon>
        <taxon>Pseudomonadati</taxon>
        <taxon>Pseudomonadota</taxon>
        <taxon>Betaproteobacteria</taxon>
        <taxon>Burkholderiales</taxon>
        <taxon>Comamonadaceae</taxon>
        <taxon>Diaphorobacter</taxon>
    </lineage>
</organism>
<accession>A0A9J9UC85</accession>
<dbReference type="InterPro" id="IPR027372">
    <property type="entry name" value="Phytase-like_dom"/>
</dbReference>
<evidence type="ECO:0000256" key="1">
    <source>
        <dbReference type="SAM" id="SignalP"/>
    </source>
</evidence>
<dbReference type="Proteomes" id="UP000000450">
    <property type="component" value="Chromosome"/>
</dbReference>
<dbReference type="AlphaFoldDB" id="A0A9J9UC85"/>
<dbReference type="KEGG" id="dia:Dtpsy_2778"/>
<protein>
    <recommendedName>
        <fullName evidence="2">Phytase-like domain-containing protein</fullName>
    </recommendedName>
</protein>
<evidence type="ECO:0000313" key="3">
    <source>
        <dbReference type="EMBL" id="ACM34212.1"/>
    </source>
</evidence>
<evidence type="ECO:0000313" key="4">
    <source>
        <dbReference type="Proteomes" id="UP000000450"/>
    </source>
</evidence>
<dbReference type="PROSITE" id="PS51257">
    <property type="entry name" value="PROKAR_LIPOPROTEIN"/>
    <property type="match status" value="1"/>
</dbReference>
<reference evidence="3 4" key="1">
    <citation type="journal article" date="2010" name="J. Bacteriol.">
        <title>Completed genome sequence of the anaerobic iron-oxidizing bacterium Acidovorax ebreus strain TPSY.</title>
        <authorList>
            <person name="Byrne-Bailey K.G."/>
            <person name="Weber K.A."/>
            <person name="Chair A.H."/>
            <person name="Bose S."/>
            <person name="Knox T."/>
            <person name="Spanbauer T.L."/>
            <person name="Chertkov O."/>
            <person name="Coates J.D."/>
        </authorList>
    </citation>
    <scope>NUCLEOTIDE SEQUENCE [LARGE SCALE GENOMIC DNA]</scope>
    <source>
        <strain evidence="3 4">TPSY</strain>
    </source>
</reference>
<feature type="chain" id="PRO_5039911928" description="Phytase-like domain-containing protein" evidence="1">
    <location>
        <begin position="26"/>
        <end position="404"/>
    </location>
</feature>
<dbReference type="RefSeq" id="WP_015914097.1">
    <property type="nucleotide sequence ID" value="NC_011992.1"/>
</dbReference>
<evidence type="ECO:0000259" key="2">
    <source>
        <dbReference type="Pfam" id="PF13449"/>
    </source>
</evidence>
<dbReference type="EMBL" id="CP001392">
    <property type="protein sequence ID" value="ACM34212.1"/>
    <property type="molecule type" value="Genomic_DNA"/>
</dbReference>
<sequence>MSAPGRARRVLAQALLLAMAGCAPLATRLPPPQPPAQAPLLRLIGTATVPPLTRYGGTTVGGLSGIDYNAAQDTYLLISDDRSSHDPARIYTARLRYDATALAPPEFTGVHTLLHAGGRPYAPWLRAHPGMDVPDAEAVRWLPGGAQFVWTSEGDFSRGFGPQLRVSRADGAAVRDVALPARFTPQAGSGPRSNGTLEGLALAPDGRTAWLSMELPWRQDGPPATPASGGAPVRITAIDLVSGQALRQIAYPPDAVPQARRLPWGPQMNGVSEILADGAHHLLVLERAYSAGAGFAARLYRIDTRAGSDTLALDALTPANHHSPPKTLVADFAALGLDVDNLEGMTWGPSLPGGGAGGSTAGSCVLVFVSDDNFNPAQVTQFIAAEYLDPQGGHGRCGTTAPSP</sequence>
<feature type="domain" description="Phytase-like" evidence="2">
    <location>
        <begin position="58"/>
        <end position="374"/>
    </location>
</feature>
<feature type="signal peptide" evidence="1">
    <location>
        <begin position="1"/>
        <end position="25"/>
    </location>
</feature>
<proteinExistence type="predicted"/>